<reference evidence="2 3" key="1">
    <citation type="submission" date="2020-08" db="EMBL/GenBank/DDBJ databases">
        <title>Acidobacteriota in marine sediments use diverse sulfur dissimilation pathways.</title>
        <authorList>
            <person name="Wasmund K."/>
        </authorList>
    </citation>
    <scope>NUCLEOTIDE SEQUENCE [LARGE SCALE GENOMIC DNA]</scope>
    <source>
        <strain evidence="2">MAG AM4</strain>
    </source>
</reference>
<organism evidence="2 3">
    <name type="scientific">Candidatus Polarisedimenticola svalbardensis</name>
    <dbReference type="NCBI Taxonomy" id="2886004"/>
    <lineage>
        <taxon>Bacteria</taxon>
        <taxon>Pseudomonadati</taxon>
        <taxon>Acidobacteriota</taxon>
        <taxon>Candidatus Polarisedimenticolia</taxon>
        <taxon>Candidatus Polarisedimenticolales</taxon>
        <taxon>Candidatus Polarisedimenticolaceae</taxon>
        <taxon>Candidatus Polarisedimenticola</taxon>
    </lineage>
</organism>
<evidence type="ECO:0008006" key="4">
    <source>
        <dbReference type="Google" id="ProtNLM"/>
    </source>
</evidence>
<name>A0A8J7C2R2_9BACT</name>
<dbReference type="GO" id="GO:0051082">
    <property type="term" value="F:unfolded protein binding"/>
    <property type="evidence" value="ECO:0007669"/>
    <property type="project" value="InterPro"/>
</dbReference>
<proteinExistence type="predicted"/>
<dbReference type="Proteomes" id="UP000648239">
    <property type="component" value="Unassembled WGS sequence"/>
</dbReference>
<dbReference type="GO" id="GO:0042128">
    <property type="term" value="P:nitrate assimilation"/>
    <property type="evidence" value="ECO:0007669"/>
    <property type="project" value="TreeGrafter"/>
</dbReference>
<protein>
    <recommendedName>
        <fullName evidence="4">Nitrate reductase molybdenum cofactor assembly chaperone</fullName>
    </recommendedName>
</protein>
<feature type="region of interest" description="Disordered" evidence="1">
    <location>
        <begin position="173"/>
        <end position="214"/>
    </location>
</feature>
<gene>
    <name evidence="2" type="ORF">IFK94_14815</name>
</gene>
<accession>A0A8J7C2R2</accession>
<feature type="compositionally biased region" description="Gly residues" evidence="1">
    <location>
        <begin position="197"/>
        <end position="206"/>
    </location>
</feature>
<sequence>MFDALAALYAYPEKGYAKRIKEFRQLIGEDHPRCAKDLIPLTAATRGKSDGHVEELYTRTFDINAICCMEIGWHIYGEEYARGALLVRLREALREEGIPESSELPDHLTHVLQLVGRLDDDMAMDLAGRYLLPALDKMMEGMAGKDSPYECLVKATSTIVRRAHPGVKVIQPQVRRPESPDSGNRLPIYSRQDPSGPGCGSGGCGPAEGNHGTQ</sequence>
<dbReference type="InterPro" id="IPR003765">
    <property type="entry name" value="NO3_reductase_chaperone_NarJ"/>
</dbReference>
<comment type="caution">
    <text evidence="2">The sequence shown here is derived from an EMBL/GenBank/DDBJ whole genome shotgun (WGS) entry which is preliminary data.</text>
</comment>
<dbReference type="AlphaFoldDB" id="A0A8J7C2R2"/>
<dbReference type="PANTHER" id="PTHR43680:SF2">
    <property type="entry name" value="NITRATE REDUCTASE MOLYBDENUM COFACTOR ASSEMBLY CHAPERONE NARJ"/>
    <property type="match status" value="1"/>
</dbReference>
<evidence type="ECO:0000256" key="1">
    <source>
        <dbReference type="SAM" id="MobiDB-lite"/>
    </source>
</evidence>
<dbReference type="InterPro" id="IPR036411">
    <property type="entry name" value="TorD-like_sf"/>
</dbReference>
<dbReference type="GO" id="GO:0051131">
    <property type="term" value="P:chaperone-mediated protein complex assembly"/>
    <property type="evidence" value="ECO:0007669"/>
    <property type="project" value="InterPro"/>
</dbReference>
<evidence type="ECO:0000313" key="2">
    <source>
        <dbReference type="EMBL" id="MBD3869390.1"/>
    </source>
</evidence>
<dbReference type="SUPFAM" id="SSF89155">
    <property type="entry name" value="TorD-like"/>
    <property type="match status" value="1"/>
</dbReference>
<evidence type="ECO:0000313" key="3">
    <source>
        <dbReference type="Proteomes" id="UP000648239"/>
    </source>
</evidence>
<dbReference type="PANTHER" id="PTHR43680">
    <property type="entry name" value="NITRATE REDUCTASE MOLYBDENUM COFACTOR ASSEMBLY CHAPERONE"/>
    <property type="match status" value="1"/>
</dbReference>
<dbReference type="GO" id="GO:0016530">
    <property type="term" value="F:metallochaperone activity"/>
    <property type="evidence" value="ECO:0007669"/>
    <property type="project" value="TreeGrafter"/>
</dbReference>
<dbReference type="EMBL" id="JACXWD010000081">
    <property type="protein sequence ID" value="MBD3869390.1"/>
    <property type="molecule type" value="Genomic_DNA"/>
</dbReference>